<dbReference type="GO" id="GO:0071111">
    <property type="term" value="F:cyclic-guanylate-specific phosphodiesterase activity"/>
    <property type="evidence" value="ECO:0007669"/>
    <property type="project" value="UniProtKB-EC"/>
</dbReference>
<dbReference type="SUPFAM" id="SSF141868">
    <property type="entry name" value="EAL domain-like"/>
    <property type="match status" value="1"/>
</dbReference>
<dbReference type="Gene3D" id="3.30.450.20">
    <property type="entry name" value="PAS domain"/>
    <property type="match status" value="2"/>
</dbReference>
<proteinExistence type="predicted"/>
<feature type="domain" description="PAC" evidence="4">
    <location>
        <begin position="292"/>
        <end position="344"/>
    </location>
</feature>
<dbReference type="CDD" id="cd01949">
    <property type="entry name" value="GGDEF"/>
    <property type="match status" value="1"/>
</dbReference>
<dbReference type="SUPFAM" id="SSF55785">
    <property type="entry name" value="PYP-like sensor domain (PAS domain)"/>
    <property type="match status" value="2"/>
</dbReference>
<feature type="domain" description="PAS" evidence="3">
    <location>
        <begin position="98"/>
        <end position="131"/>
    </location>
</feature>
<dbReference type="InterPro" id="IPR029787">
    <property type="entry name" value="Nucleotide_cyclase"/>
</dbReference>
<dbReference type="SMART" id="SM00052">
    <property type="entry name" value="EAL"/>
    <property type="match status" value="1"/>
</dbReference>
<keyword evidence="2" id="KW-0472">Membrane</keyword>
<dbReference type="PROSITE" id="PS50883">
    <property type="entry name" value="EAL"/>
    <property type="match status" value="1"/>
</dbReference>
<dbReference type="InterPro" id="IPR052155">
    <property type="entry name" value="Biofilm_reg_signaling"/>
</dbReference>
<dbReference type="EMBL" id="JACHEB010000008">
    <property type="protein sequence ID" value="MBB5330038.1"/>
    <property type="molecule type" value="Genomic_DNA"/>
</dbReference>
<organism evidence="7 8">
    <name type="scientific">Tunturiibacter gelidiferens</name>
    <dbReference type="NCBI Taxonomy" id="3069689"/>
    <lineage>
        <taxon>Bacteria</taxon>
        <taxon>Pseudomonadati</taxon>
        <taxon>Acidobacteriota</taxon>
        <taxon>Terriglobia</taxon>
        <taxon>Terriglobales</taxon>
        <taxon>Acidobacteriaceae</taxon>
        <taxon>Tunturiibacter</taxon>
    </lineage>
</organism>
<dbReference type="InterPro" id="IPR001610">
    <property type="entry name" value="PAC"/>
</dbReference>
<evidence type="ECO:0000259" key="4">
    <source>
        <dbReference type="PROSITE" id="PS50113"/>
    </source>
</evidence>
<reference evidence="7 8" key="1">
    <citation type="submission" date="2020-08" db="EMBL/GenBank/DDBJ databases">
        <title>Genomic Encyclopedia of Type Strains, Phase IV (KMG-V): Genome sequencing to study the core and pangenomes of soil and plant-associated prokaryotes.</title>
        <authorList>
            <person name="Whitman W."/>
        </authorList>
    </citation>
    <scope>NUCLEOTIDE SEQUENCE [LARGE SCALE GENOMIC DNA]</scope>
    <source>
        <strain evidence="7 8">X5P2</strain>
    </source>
</reference>
<feature type="domain" description="GGDEF" evidence="6">
    <location>
        <begin position="376"/>
        <end position="509"/>
    </location>
</feature>
<dbReference type="PROSITE" id="PS50887">
    <property type="entry name" value="GGDEF"/>
    <property type="match status" value="1"/>
</dbReference>
<protein>
    <submittedName>
        <fullName evidence="7">Diguanylate cyclase (GGDEF)-like protein/PAS domain S-box-containing protein</fullName>
    </submittedName>
</protein>
<dbReference type="FunFam" id="3.30.70.270:FF:000001">
    <property type="entry name" value="Diguanylate cyclase domain protein"/>
    <property type="match status" value="1"/>
</dbReference>
<dbReference type="InterPro" id="IPR043128">
    <property type="entry name" value="Rev_trsase/Diguanyl_cyclase"/>
</dbReference>
<dbReference type="InterPro" id="IPR000014">
    <property type="entry name" value="PAS"/>
</dbReference>
<evidence type="ECO:0000313" key="8">
    <source>
        <dbReference type="Proteomes" id="UP000535182"/>
    </source>
</evidence>
<comment type="caution">
    <text evidence="7">The sequence shown here is derived from an EMBL/GenBank/DDBJ whole genome shotgun (WGS) entry which is preliminary data.</text>
</comment>
<evidence type="ECO:0000259" key="3">
    <source>
        <dbReference type="PROSITE" id="PS50112"/>
    </source>
</evidence>
<dbReference type="Gene3D" id="3.30.70.270">
    <property type="match status" value="1"/>
</dbReference>
<dbReference type="Gene3D" id="3.20.20.450">
    <property type="entry name" value="EAL domain"/>
    <property type="match status" value="1"/>
</dbReference>
<dbReference type="PROSITE" id="PS50113">
    <property type="entry name" value="PAC"/>
    <property type="match status" value="1"/>
</dbReference>
<dbReference type="GO" id="GO:0071732">
    <property type="term" value="P:cellular response to nitric oxide"/>
    <property type="evidence" value="ECO:0007669"/>
    <property type="project" value="UniProtKB-ARBA"/>
</dbReference>
<dbReference type="NCBIfam" id="TIGR00254">
    <property type="entry name" value="GGDEF"/>
    <property type="match status" value="1"/>
</dbReference>
<accession>A0A9X0U541</accession>
<evidence type="ECO:0000313" key="7">
    <source>
        <dbReference type="EMBL" id="MBB5330038.1"/>
    </source>
</evidence>
<feature type="domain" description="PAS" evidence="3">
    <location>
        <begin position="197"/>
        <end position="258"/>
    </location>
</feature>
<keyword evidence="2" id="KW-0812">Transmembrane</keyword>
<evidence type="ECO:0000259" key="6">
    <source>
        <dbReference type="PROSITE" id="PS50887"/>
    </source>
</evidence>
<keyword evidence="8" id="KW-1185">Reference proteome</keyword>
<dbReference type="SMART" id="SM00091">
    <property type="entry name" value="PAS"/>
    <property type="match status" value="2"/>
</dbReference>
<dbReference type="SMART" id="SM00086">
    <property type="entry name" value="PAC"/>
    <property type="match status" value="1"/>
</dbReference>
<evidence type="ECO:0000256" key="2">
    <source>
        <dbReference type="SAM" id="Phobius"/>
    </source>
</evidence>
<dbReference type="InterPro" id="IPR035965">
    <property type="entry name" value="PAS-like_dom_sf"/>
</dbReference>
<dbReference type="Pfam" id="PF00563">
    <property type="entry name" value="EAL"/>
    <property type="match status" value="1"/>
</dbReference>
<keyword evidence="2" id="KW-1133">Transmembrane helix</keyword>
<dbReference type="InterPro" id="IPR001633">
    <property type="entry name" value="EAL_dom"/>
</dbReference>
<dbReference type="CDD" id="cd01948">
    <property type="entry name" value="EAL"/>
    <property type="match status" value="1"/>
</dbReference>
<dbReference type="InterPro" id="IPR000700">
    <property type="entry name" value="PAS-assoc_C"/>
</dbReference>
<dbReference type="CDD" id="cd00130">
    <property type="entry name" value="PAS"/>
    <property type="match status" value="2"/>
</dbReference>
<dbReference type="PROSITE" id="PS50112">
    <property type="entry name" value="PAS"/>
    <property type="match status" value="2"/>
</dbReference>
<dbReference type="Proteomes" id="UP000535182">
    <property type="component" value="Unassembled WGS sequence"/>
</dbReference>
<dbReference type="InterPro" id="IPR035919">
    <property type="entry name" value="EAL_sf"/>
</dbReference>
<sequence length="788" mass="86981">MKASALDSQRSWVWKTILSAVAVTLTVTQLWRVDHGAAVGKLSTIIIMISGTAIAVWALWREYSRVGKMRGIEQAHSQFLAAAETSLDAFGLFESVRDEAGRISDFRVLYVNANVERLVGQSRSELLGKTLCTVTPMKASGSMFGRFCRVVETGESLNDEFPVSNANIKASWLQIQVVKLGDGLAITVSDISEAKETQERYEHLAEFTDSVFQNAPFSIVTTDTRGMITAMNSEAEKLTGYRCEELAGKASLTILHDERELLGRAVAIDSAATLEEHGFEVLTAGAAAGETEEQEWTLIRRDGTRTPINLAVRAVNTPTGHVSGFVSIAFDITDRRQMMEYVTHLATHDQLTGLTGRALLQDKTVQTVELARRYGTKVAVFLIDLDHFKRINDSLGHTAGDQILIEAAQRLSRSVRSTDVVARVGGDEFVVVMPDITNVDDVEQCAANLVARLAPEISIEGHLVHVTASVGVCIYPDFASDAKHLLKRADSAMYAAKDNGRNQFQIFSESMLKETAERLTMEHALRHALGNKELSMHYQPQISLTTGRVTGMEALLRWTHSRLGSISPSQFIPLAEETGLIVPIGEWAFMTACCEGKALRDELDMDLTVSINLSPRQFQQKNLVHVVEHSLSKSGLSPDKLQIEITENMLMVNSEHVLDKLQRMRELGVRISIDDFGTGFCSFSYLLEYQVDRLKIDQSFVKKAGTDANAAAVVRTIIAMSHGLNIKVVAEGVETDEQMRFLLRRKCDEAQGNFIAKPVPQAEFCEVVRRYANSPSSPESEPVSGLVR</sequence>
<comment type="catalytic activity">
    <reaction evidence="1">
        <text>3',3'-c-di-GMP + H2O = 5'-phosphoguanylyl(3'-&gt;5')guanosine + H(+)</text>
        <dbReference type="Rhea" id="RHEA:24902"/>
        <dbReference type="ChEBI" id="CHEBI:15377"/>
        <dbReference type="ChEBI" id="CHEBI:15378"/>
        <dbReference type="ChEBI" id="CHEBI:58754"/>
        <dbReference type="ChEBI" id="CHEBI:58805"/>
        <dbReference type="EC" id="3.1.4.52"/>
    </reaction>
    <physiologicalReaction direction="left-to-right" evidence="1">
        <dbReference type="Rhea" id="RHEA:24903"/>
    </physiologicalReaction>
</comment>
<dbReference type="Pfam" id="PF00990">
    <property type="entry name" value="GGDEF"/>
    <property type="match status" value="1"/>
</dbReference>
<feature type="transmembrane region" description="Helical" evidence="2">
    <location>
        <begin position="37"/>
        <end position="60"/>
    </location>
</feature>
<evidence type="ECO:0000256" key="1">
    <source>
        <dbReference type="ARBA" id="ARBA00051114"/>
    </source>
</evidence>
<dbReference type="SUPFAM" id="SSF55073">
    <property type="entry name" value="Nucleotide cyclase"/>
    <property type="match status" value="1"/>
</dbReference>
<name>A0A9X0U541_9BACT</name>
<dbReference type="InterPro" id="IPR000160">
    <property type="entry name" value="GGDEF_dom"/>
</dbReference>
<dbReference type="PANTHER" id="PTHR44757:SF2">
    <property type="entry name" value="BIOFILM ARCHITECTURE MAINTENANCE PROTEIN MBAA"/>
    <property type="match status" value="1"/>
</dbReference>
<dbReference type="NCBIfam" id="TIGR00229">
    <property type="entry name" value="sensory_box"/>
    <property type="match status" value="1"/>
</dbReference>
<dbReference type="Pfam" id="PF13426">
    <property type="entry name" value="PAS_9"/>
    <property type="match status" value="2"/>
</dbReference>
<dbReference type="AlphaFoldDB" id="A0A9X0U541"/>
<evidence type="ECO:0000259" key="5">
    <source>
        <dbReference type="PROSITE" id="PS50883"/>
    </source>
</evidence>
<gene>
    <name evidence="7" type="ORF">HDF14_003667</name>
</gene>
<dbReference type="FunFam" id="3.20.20.450:FF:000001">
    <property type="entry name" value="Cyclic di-GMP phosphodiesterase yahA"/>
    <property type="match status" value="1"/>
</dbReference>
<dbReference type="RefSeq" id="WP_183979069.1">
    <property type="nucleotide sequence ID" value="NZ_JACHEB010000008.1"/>
</dbReference>
<dbReference type="SMART" id="SM00267">
    <property type="entry name" value="GGDEF"/>
    <property type="match status" value="1"/>
</dbReference>
<feature type="domain" description="EAL" evidence="5">
    <location>
        <begin position="518"/>
        <end position="772"/>
    </location>
</feature>
<dbReference type="PANTHER" id="PTHR44757">
    <property type="entry name" value="DIGUANYLATE CYCLASE DGCP"/>
    <property type="match status" value="1"/>
</dbReference>